<dbReference type="OrthoDB" id="5946233at2759"/>
<dbReference type="Proteomes" id="UP000092993">
    <property type="component" value="Unassembled WGS sequence"/>
</dbReference>
<keyword evidence="4" id="KW-1185">Reference proteome</keyword>
<accession>A0A1C7MBU3</accession>
<dbReference type="AlphaFoldDB" id="A0A1C7MBU3"/>
<feature type="region of interest" description="Disordered" evidence="1">
    <location>
        <begin position="531"/>
        <end position="585"/>
    </location>
</feature>
<sequence>MHTHARHYYSDAQMQLCSEMTELYFDDFAQSASHGRIRVIKLQRASAMPNPEGKNGQRICPPELIIRPWIEHYVARGFKNPDIVKRLRRHYDGDLYNLSLSALKKKRSIWNIKSTRGQAHTIESIADAVERVRLRFPSRGSRQMKVTLLFEERIHVSRKLICEYMNRYHAEEVRARKAQRLLRRQFWTVGVNDIWCMDQHDKWRRFELYLHIGVEPFSGRILWLKIWWTNRNPRLVCGWYCDTVESLGAMPLLTQSDPGTENNGIANAQTVLRHRHDPTLSDTLQHKFKGGKRNIKPEIHWRLLRTSWSPGFEELLDYGLNSGLYDPDIPLERLVFHYLFIPWLQSELDIYVEQFNDTRPRYNRHKLLPRGRPIDIFENPTDHGSDDFSVKVNPEHLAEVRNKYAPPLHPVFHLVPSAFALRAAEFYQELGSPVLDRDNIWTIYSELLSCFVAYDDDAELHTILSTHATLPAVGEDPDGEEWMPVLDLRRPREGDRVVGGLEHGAASTSAQAADNLELDGDFSEVMENNEHNEWTDDSSSASSSDCDCLHGSVNTLPARSPAPASPRPSRSPPDASHPTSSRRPACFDRVLEDPAAVRAVRGHRALVVVVTDAGGDAGDNHVVAKLEHAYARPDGLDDTEALVLEDAPRGGGRDVIGHS</sequence>
<dbReference type="PANTHER" id="PTHR46177">
    <property type="entry name" value="INTEGRASE CATALYTIC DOMAIN-CONTAINING PROTEIN"/>
    <property type="match status" value="1"/>
</dbReference>
<protein>
    <recommendedName>
        <fullName evidence="2">Integrase core domain-containing protein</fullName>
    </recommendedName>
</protein>
<evidence type="ECO:0000313" key="3">
    <source>
        <dbReference type="EMBL" id="OBZ74272.1"/>
    </source>
</evidence>
<name>A0A1C7MBU3_GRIFR</name>
<evidence type="ECO:0000256" key="1">
    <source>
        <dbReference type="SAM" id="MobiDB-lite"/>
    </source>
</evidence>
<reference evidence="3 4" key="1">
    <citation type="submission" date="2016-03" db="EMBL/GenBank/DDBJ databases">
        <title>Whole genome sequencing of Grifola frondosa 9006-11.</title>
        <authorList>
            <person name="Min B."/>
            <person name="Park H."/>
            <person name="Kim J.-G."/>
            <person name="Cho H."/>
            <person name="Oh Y.-L."/>
            <person name="Kong W.-S."/>
            <person name="Choi I.-G."/>
        </authorList>
    </citation>
    <scope>NUCLEOTIDE SEQUENCE [LARGE SCALE GENOMIC DNA]</scope>
    <source>
        <strain evidence="3 4">9006-11</strain>
    </source>
</reference>
<organism evidence="3 4">
    <name type="scientific">Grifola frondosa</name>
    <name type="common">Maitake</name>
    <name type="synonym">Polyporus frondosus</name>
    <dbReference type="NCBI Taxonomy" id="5627"/>
    <lineage>
        <taxon>Eukaryota</taxon>
        <taxon>Fungi</taxon>
        <taxon>Dikarya</taxon>
        <taxon>Basidiomycota</taxon>
        <taxon>Agaricomycotina</taxon>
        <taxon>Agaricomycetes</taxon>
        <taxon>Polyporales</taxon>
        <taxon>Grifolaceae</taxon>
        <taxon>Grifola</taxon>
    </lineage>
</organism>
<proteinExistence type="predicted"/>
<evidence type="ECO:0000259" key="2">
    <source>
        <dbReference type="Pfam" id="PF24764"/>
    </source>
</evidence>
<dbReference type="STRING" id="5627.A0A1C7MBU3"/>
<feature type="compositionally biased region" description="Low complexity" evidence="1">
    <location>
        <begin position="537"/>
        <end position="546"/>
    </location>
</feature>
<dbReference type="Pfam" id="PF24764">
    <property type="entry name" value="rva_4"/>
    <property type="match status" value="1"/>
</dbReference>
<comment type="caution">
    <text evidence="3">The sequence shown here is derived from an EMBL/GenBank/DDBJ whole genome shotgun (WGS) entry which is preliminary data.</text>
</comment>
<gene>
    <name evidence="3" type="ORF">A0H81_05042</name>
</gene>
<feature type="domain" description="Integrase core" evidence="2">
    <location>
        <begin position="191"/>
        <end position="366"/>
    </location>
</feature>
<dbReference type="OMA" id="WTIYSEL"/>
<dbReference type="PANTHER" id="PTHR46177:SF1">
    <property type="entry name" value="INTEGRASE CATALYTIC DOMAIN-CONTAINING PROTEIN"/>
    <property type="match status" value="1"/>
</dbReference>
<dbReference type="EMBL" id="LUGG01000005">
    <property type="protein sequence ID" value="OBZ74272.1"/>
    <property type="molecule type" value="Genomic_DNA"/>
</dbReference>
<evidence type="ECO:0000313" key="4">
    <source>
        <dbReference type="Proteomes" id="UP000092993"/>
    </source>
</evidence>
<dbReference type="InterPro" id="IPR058913">
    <property type="entry name" value="Integrase_dom_put"/>
</dbReference>